<keyword evidence="1" id="KW-0479">Metal-binding</keyword>
<dbReference type="VEuPathDB" id="FungiDB:GMDG_05665"/>
<dbReference type="eggNOG" id="ENOG502RY35">
    <property type="taxonomic scope" value="Eukaryota"/>
</dbReference>
<dbReference type="AlphaFoldDB" id="A0A176ZYS4"/>
<name>A0A176ZYS4_9PEZI</name>
<evidence type="ECO:0000313" key="3">
    <source>
        <dbReference type="EMBL" id="OAF55195.1"/>
    </source>
</evidence>
<protein>
    <recommendedName>
        <fullName evidence="2">RING-type domain-containing protein</fullName>
    </recommendedName>
</protein>
<keyword evidence="1" id="KW-0862">Zinc</keyword>
<dbReference type="GeneID" id="36291454"/>
<dbReference type="InterPro" id="IPR001841">
    <property type="entry name" value="Znf_RING"/>
</dbReference>
<keyword evidence="1" id="KW-0863">Zinc-finger</keyword>
<proteinExistence type="predicted"/>
<dbReference type="InterPro" id="IPR013083">
    <property type="entry name" value="Znf_RING/FYVE/PHD"/>
</dbReference>
<dbReference type="OrthoDB" id="10009520at2759"/>
<reference evidence="3" key="1">
    <citation type="submission" date="2016-03" db="EMBL/GenBank/DDBJ databases">
        <title>Updated assembly of Pseudogymnoascus destructans, the fungus causing white-nose syndrome of bats.</title>
        <authorList>
            <person name="Palmer J.M."/>
            <person name="Drees K.P."/>
            <person name="Foster J.T."/>
            <person name="Lindner D.L."/>
        </authorList>
    </citation>
    <scope>NUCLEOTIDE SEQUENCE [LARGE SCALE GENOMIC DNA]</scope>
    <source>
        <strain evidence="3">20631-21</strain>
    </source>
</reference>
<dbReference type="EMBL" id="KV441411">
    <property type="protein sequence ID" value="OAF55195.1"/>
    <property type="molecule type" value="Genomic_DNA"/>
</dbReference>
<organism evidence="3">
    <name type="scientific">Pseudogymnoascus destructans</name>
    <dbReference type="NCBI Taxonomy" id="655981"/>
    <lineage>
        <taxon>Eukaryota</taxon>
        <taxon>Fungi</taxon>
        <taxon>Dikarya</taxon>
        <taxon>Ascomycota</taxon>
        <taxon>Pezizomycotina</taxon>
        <taxon>Leotiomycetes</taxon>
        <taxon>Thelebolales</taxon>
        <taxon>Thelebolaceae</taxon>
        <taxon>Pseudogymnoascus</taxon>
    </lineage>
</organism>
<dbReference type="RefSeq" id="XP_024320496.1">
    <property type="nucleotide sequence ID" value="XM_024471965.1"/>
</dbReference>
<evidence type="ECO:0000259" key="2">
    <source>
        <dbReference type="PROSITE" id="PS50089"/>
    </source>
</evidence>
<feature type="domain" description="RING-type" evidence="2">
    <location>
        <begin position="205"/>
        <end position="259"/>
    </location>
</feature>
<evidence type="ECO:0000256" key="1">
    <source>
        <dbReference type="PROSITE-ProRule" id="PRU00175"/>
    </source>
</evidence>
<dbReference type="SUPFAM" id="SSF57850">
    <property type="entry name" value="RING/U-box"/>
    <property type="match status" value="1"/>
</dbReference>
<dbReference type="Gene3D" id="3.30.40.10">
    <property type="entry name" value="Zinc/RING finger domain, C3HC4 (zinc finger)"/>
    <property type="match status" value="1"/>
</dbReference>
<dbReference type="Proteomes" id="UP000077154">
    <property type="component" value="Unassembled WGS sequence"/>
</dbReference>
<sequence length="288" mass="32185">MCVDGKCGKCLWTHATPEARQEAITAHVTKQDDEMTQATWVECSLRTCRAQYVIYSPAKLRIKPKCHYYREDGKAPVLQCSKCLNRVIWPEAYRPADMGDFKCYACTAGVETIVETNALKILRESNTDWLLLNDCNKILAPFTKRSLFKTISDAGREDFVEKVEPLPLASQGELTLHGKLIRNTPDIVAELRSRVIRRRTESGICSLCFVSFKKYNLIPSCGRTGCSQRVCKGCLAHWYGLNVAGGLFNSAALACPFCRRRPVAKTFAKHGFGIHAVSRLETAVKEAG</sequence>
<dbReference type="PROSITE" id="PS50089">
    <property type="entry name" value="ZF_RING_2"/>
    <property type="match status" value="1"/>
</dbReference>
<accession>A0A176ZYS4</accession>
<dbReference type="GO" id="GO:0008270">
    <property type="term" value="F:zinc ion binding"/>
    <property type="evidence" value="ECO:0007669"/>
    <property type="project" value="UniProtKB-KW"/>
</dbReference>
<gene>
    <name evidence="3" type="ORF">VC83_08413</name>
</gene>